<reference evidence="1 2" key="2">
    <citation type="journal article" date="2022" name="Mol. Ecol. Resour.">
        <title>The genomes of chicory, endive, great burdock and yacon provide insights into Asteraceae paleo-polyploidization history and plant inulin production.</title>
        <authorList>
            <person name="Fan W."/>
            <person name="Wang S."/>
            <person name="Wang H."/>
            <person name="Wang A."/>
            <person name="Jiang F."/>
            <person name="Liu H."/>
            <person name="Zhao H."/>
            <person name="Xu D."/>
            <person name="Zhang Y."/>
        </authorList>
    </citation>
    <scope>NUCLEOTIDE SEQUENCE [LARGE SCALE GENOMIC DNA]</scope>
    <source>
        <strain evidence="2">cv. Punajuju</strain>
        <tissue evidence="1">Leaves</tissue>
    </source>
</reference>
<dbReference type="Proteomes" id="UP001055811">
    <property type="component" value="Linkage Group LG06"/>
</dbReference>
<dbReference type="EMBL" id="CM042014">
    <property type="protein sequence ID" value="KAI3724745.1"/>
    <property type="molecule type" value="Genomic_DNA"/>
</dbReference>
<proteinExistence type="predicted"/>
<organism evidence="1 2">
    <name type="scientific">Cichorium intybus</name>
    <name type="common">Chicory</name>
    <dbReference type="NCBI Taxonomy" id="13427"/>
    <lineage>
        <taxon>Eukaryota</taxon>
        <taxon>Viridiplantae</taxon>
        <taxon>Streptophyta</taxon>
        <taxon>Embryophyta</taxon>
        <taxon>Tracheophyta</taxon>
        <taxon>Spermatophyta</taxon>
        <taxon>Magnoliopsida</taxon>
        <taxon>eudicotyledons</taxon>
        <taxon>Gunneridae</taxon>
        <taxon>Pentapetalae</taxon>
        <taxon>asterids</taxon>
        <taxon>campanulids</taxon>
        <taxon>Asterales</taxon>
        <taxon>Asteraceae</taxon>
        <taxon>Cichorioideae</taxon>
        <taxon>Cichorieae</taxon>
        <taxon>Cichoriinae</taxon>
        <taxon>Cichorium</taxon>
    </lineage>
</organism>
<comment type="caution">
    <text evidence="1">The sequence shown here is derived from an EMBL/GenBank/DDBJ whole genome shotgun (WGS) entry which is preliminary data.</text>
</comment>
<gene>
    <name evidence="1" type="ORF">L2E82_36533</name>
</gene>
<accession>A0ACB9BRW1</accession>
<evidence type="ECO:0000313" key="2">
    <source>
        <dbReference type="Proteomes" id="UP001055811"/>
    </source>
</evidence>
<sequence length="78" mass="8458">MLLVKAETDFVGGIPKPFETHQAEEGGKKLGFSWRIGTVLPELKVDQVEIHKNSDQVAAVGVRKNGNVVVADEGDEEV</sequence>
<reference evidence="2" key="1">
    <citation type="journal article" date="2022" name="Mol. Ecol. Resour.">
        <title>The genomes of chicory, endive, great burdock and yacon provide insights into Asteraceae palaeo-polyploidization history and plant inulin production.</title>
        <authorList>
            <person name="Fan W."/>
            <person name="Wang S."/>
            <person name="Wang H."/>
            <person name="Wang A."/>
            <person name="Jiang F."/>
            <person name="Liu H."/>
            <person name="Zhao H."/>
            <person name="Xu D."/>
            <person name="Zhang Y."/>
        </authorList>
    </citation>
    <scope>NUCLEOTIDE SEQUENCE [LARGE SCALE GENOMIC DNA]</scope>
    <source>
        <strain evidence="2">cv. Punajuju</strain>
    </source>
</reference>
<protein>
    <submittedName>
        <fullName evidence="1">Uncharacterized protein</fullName>
    </submittedName>
</protein>
<evidence type="ECO:0000313" key="1">
    <source>
        <dbReference type="EMBL" id="KAI3724745.1"/>
    </source>
</evidence>
<name>A0ACB9BRW1_CICIN</name>
<keyword evidence="2" id="KW-1185">Reference proteome</keyword>